<keyword evidence="1" id="KW-0472">Membrane</keyword>
<feature type="transmembrane region" description="Helical" evidence="1">
    <location>
        <begin position="6"/>
        <end position="23"/>
    </location>
</feature>
<protein>
    <submittedName>
        <fullName evidence="2">Uncharacterized protein</fullName>
    </submittedName>
</protein>
<evidence type="ECO:0000256" key="1">
    <source>
        <dbReference type="SAM" id="Phobius"/>
    </source>
</evidence>
<evidence type="ECO:0000313" key="2">
    <source>
        <dbReference type="EMBL" id="JAH41269.1"/>
    </source>
</evidence>
<keyword evidence="1" id="KW-1133">Transmembrane helix</keyword>
<keyword evidence="1" id="KW-0812">Transmembrane</keyword>
<reference evidence="2" key="2">
    <citation type="journal article" date="2015" name="Fish Shellfish Immunol.">
        <title>Early steps in the European eel (Anguilla anguilla)-Vibrio vulnificus interaction in the gills: Role of the RtxA13 toxin.</title>
        <authorList>
            <person name="Callol A."/>
            <person name="Pajuelo D."/>
            <person name="Ebbesson L."/>
            <person name="Teles M."/>
            <person name="MacKenzie S."/>
            <person name="Amaro C."/>
        </authorList>
    </citation>
    <scope>NUCLEOTIDE SEQUENCE</scope>
</reference>
<organism evidence="2">
    <name type="scientific">Anguilla anguilla</name>
    <name type="common">European freshwater eel</name>
    <name type="synonym">Muraena anguilla</name>
    <dbReference type="NCBI Taxonomy" id="7936"/>
    <lineage>
        <taxon>Eukaryota</taxon>
        <taxon>Metazoa</taxon>
        <taxon>Chordata</taxon>
        <taxon>Craniata</taxon>
        <taxon>Vertebrata</taxon>
        <taxon>Euteleostomi</taxon>
        <taxon>Actinopterygii</taxon>
        <taxon>Neopterygii</taxon>
        <taxon>Teleostei</taxon>
        <taxon>Anguilliformes</taxon>
        <taxon>Anguillidae</taxon>
        <taxon>Anguilla</taxon>
    </lineage>
</organism>
<dbReference type="EMBL" id="GBXM01067308">
    <property type="protein sequence ID" value="JAH41269.1"/>
    <property type="molecule type" value="Transcribed_RNA"/>
</dbReference>
<accession>A0A0E9SIU1</accession>
<proteinExistence type="predicted"/>
<name>A0A0E9SIU1_ANGAN</name>
<reference evidence="2" key="1">
    <citation type="submission" date="2014-11" db="EMBL/GenBank/DDBJ databases">
        <authorList>
            <person name="Amaro Gonzalez C."/>
        </authorList>
    </citation>
    <scope>NUCLEOTIDE SEQUENCE</scope>
</reference>
<dbReference type="AlphaFoldDB" id="A0A0E9SIU1"/>
<sequence>MVHRASRYIFASAACIFLTLPFIQI</sequence>